<evidence type="ECO:0000313" key="2">
    <source>
        <dbReference type="EMBL" id="KAK9088507.1"/>
    </source>
</evidence>
<protein>
    <submittedName>
        <fullName evidence="2">Uncharacterized protein</fullName>
    </submittedName>
</protein>
<comment type="caution">
    <text evidence="2">The sequence shown here is derived from an EMBL/GenBank/DDBJ whole genome shotgun (WGS) entry which is preliminary data.</text>
</comment>
<feature type="compositionally biased region" description="Basic residues" evidence="1">
    <location>
        <begin position="29"/>
        <end position="45"/>
    </location>
</feature>
<accession>A0AAP0EBN3</accession>
<sequence>MRAPTRSSRDRGRRGGTEDVDGAEARTARITRRTRTAQRRGRRGGARTAAPASLESSGKGVRSSGGDRWLDGGMVPKGRLAARRRQQLRHGVACSQKRRKREENGRSRRLHSSNEFWS</sequence>
<keyword evidence="3" id="KW-1185">Reference proteome</keyword>
<gene>
    <name evidence="2" type="ORF">Scep_027589</name>
</gene>
<dbReference type="AlphaFoldDB" id="A0AAP0EBN3"/>
<proteinExistence type="predicted"/>
<organism evidence="2 3">
    <name type="scientific">Stephania cephalantha</name>
    <dbReference type="NCBI Taxonomy" id="152367"/>
    <lineage>
        <taxon>Eukaryota</taxon>
        <taxon>Viridiplantae</taxon>
        <taxon>Streptophyta</taxon>
        <taxon>Embryophyta</taxon>
        <taxon>Tracheophyta</taxon>
        <taxon>Spermatophyta</taxon>
        <taxon>Magnoliopsida</taxon>
        <taxon>Ranunculales</taxon>
        <taxon>Menispermaceae</taxon>
        <taxon>Menispermoideae</taxon>
        <taxon>Cissampelideae</taxon>
        <taxon>Stephania</taxon>
    </lineage>
</organism>
<dbReference type="Proteomes" id="UP001419268">
    <property type="component" value="Unassembled WGS sequence"/>
</dbReference>
<evidence type="ECO:0000256" key="1">
    <source>
        <dbReference type="SAM" id="MobiDB-lite"/>
    </source>
</evidence>
<feature type="compositionally biased region" description="Basic and acidic residues" evidence="1">
    <location>
        <begin position="7"/>
        <end position="27"/>
    </location>
</feature>
<feature type="region of interest" description="Disordered" evidence="1">
    <location>
        <begin position="1"/>
        <end position="118"/>
    </location>
</feature>
<name>A0AAP0EBN3_9MAGN</name>
<dbReference type="EMBL" id="JBBNAG010000012">
    <property type="protein sequence ID" value="KAK9088507.1"/>
    <property type="molecule type" value="Genomic_DNA"/>
</dbReference>
<evidence type="ECO:0000313" key="3">
    <source>
        <dbReference type="Proteomes" id="UP001419268"/>
    </source>
</evidence>
<reference evidence="2 3" key="1">
    <citation type="submission" date="2024-01" db="EMBL/GenBank/DDBJ databases">
        <title>Genome assemblies of Stephania.</title>
        <authorList>
            <person name="Yang L."/>
        </authorList>
    </citation>
    <scope>NUCLEOTIDE SEQUENCE [LARGE SCALE GENOMIC DNA]</scope>
    <source>
        <strain evidence="2">JXDWG</strain>
        <tissue evidence="2">Leaf</tissue>
    </source>
</reference>